<keyword evidence="1" id="KW-0812">Transmembrane</keyword>
<feature type="transmembrane region" description="Helical" evidence="1">
    <location>
        <begin position="230"/>
        <end position="249"/>
    </location>
</feature>
<gene>
    <name evidence="2" type="ORF">ACFPRA_13210</name>
</gene>
<feature type="transmembrane region" description="Helical" evidence="1">
    <location>
        <begin position="5"/>
        <end position="22"/>
    </location>
</feature>
<proteinExistence type="predicted"/>
<reference evidence="3" key="1">
    <citation type="journal article" date="2019" name="Int. J. Syst. Evol. Microbiol.">
        <title>The Global Catalogue of Microorganisms (GCM) 10K type strain sequencing project: providing services to taxonomists for standard genome sequencing and annotation.</title>
        <authorList>
            <consortium name="The Broad Institute Genomics Platform"/>
            <consortium name="The Broad Institute Genome Sequencing Center for Infectious Disease"/>
            <person name="Wu L."/>
            <person name="Ma J."/>
        </authorList>
    </citation>
    <scope>NUCLEOTIDE SEQUENCE [LARGE SCALE GENOMIC DNA]</scope>
    <source>
        <strain evidence="3">CGMCC 4.1434</strain>
    </source>
</reference>
<feature type="transmembrane region" description="Helical" evidence="1">
    <location>
        <begin position="118"/>
        <end position="136"/>
    </location>
</feature>
<keyword evidence="1" id="KW-0472">Membrane</keyword>
<evidence type="ECO:0000313" key="3">
    <source>
        <dbReference type="Proteomes" id="UP001596109"/>
    </source>
</evidence>
<feature type="transmembrane region" description="Helical" evidence="1">
    <location>
        <begin position="55"/>
        <end position="74"/>
    </location>
</feature>
<feature type="transmembrane region" description="Helical" evidence="1">
    <location>
        <begin position="200"/>
        <end position="218"/>
    </location>
</feature>
<feature type="transmembrane region" description="Helical" evidence="1">
    <location>
        <begin position="142"/>
        <end position="162"/>
    </location>
</feature>
<dbReference type="InterPro" id="IPR025450">
    <property type="entry name" value="YndJ-like"/>
</dbReference>
<comment type="caution">
    <text evidence="2">The sequence shown here is derived from an EMBL/GenBank/DDBJ whole genome shotgun (WGS) entry which is preliminary data.</text>
</comment>
<sequence>MLNRNFLMLHVVLFLCVAYFSVNPWPSLMLTVAQLVYVPIALRLIVKKDDWFTKCYPFTFIPAYVAVVLLQLTTSPKWEILFASVYLFFTVIVALYGLSRFFNRGFTHMEEFSIDIGLMYLALGGAWFFAYVVGINTGFSPLITWLTAIHFHYSSFLLPLFIGLLGRIYKPAKYSIISSLLIVAPMVVAIGITFSRWLELLSVLLYIIGIGGLIGMAWRAPFANKLQQWLVRVSFSALGVTIIFSLLYALGNGFGLTSVDIDFMLRFHGLLNCVLFALFGIIGWTIAIPTPTFEMPRFPMSAIRGKWKIGQQVLNQIVKNKHRGLVDDMQVYGHPLLSPRIINFYENTTDYRLVSRVKWQKWFKPFAFLYTLASKKTQQINLPFHDVKVEMTGDILSLKDGVDGRDHVRAWVRKIGEDTVFVALYSQHTTAQRTYMNIALPLPFATMTGILELNQIDNQLQLTSRKTSATDSDAGIYLTFRNNQLFKLPIEENFLVHEKPDGTLRAKHQMWIFAWPFLTIDYWIERKAD</sequence>
<feature type="transmembrane region" description="Helical" evidence="1">
    <location>
        <begin position="28"/>
        <end position="46"/>
    </location>
</feature>
<dbReference type="Proteomes" id="UP001596109">
    <property type="component" value="Unassembled WGS sequence"/>
</dbReference>
<feature type="transmembrane region" description="Helical" evidence="1">
    <location>
        <begin position="174"/>
        <end position="194"/>
    </location>
</feature>
<name>A0ABW0TN95_9BACL</name>
<organism evidence="2 3">
    <name type="scientific">Sporosarcina soli</name>
    <dbReference type="NCBI Taxonomy" id="334736"/>
    <lineage>
        <taxon>Bacteria</taxon>
        <taxon>Bacillati</taxon>
        <taxon>Bacillota</taxon>
        <taxon>Bacilli</taxon>
        <taxon>Bacillales</taxon>
        <taxon>Caryophanaceae</taxon>
        <taxon>Sporosarcina</taxon>
    </lineage>
</organism>
<dbReference type="RefSeq" id="WP_381435388.1">
    <property type="nucleotide sequence ID" value="NZ_JBHSNO010000006.1"/>
</dbReference>
<feature type="transmembrane region" description="Helical" evidence="1">
    <location>
        <begin position="80"/>
        <end position="98"/>
    </location>
</feature>
<dbReference type="Pfam" id="PF14158">
    <property type="entry name" value="YndJ"/>
    <property type="match status" value="1"/>
</dbReference>
<keyword evidence="1" id="KW-1133">Transmembrane helix</keyword>
<dbReference type="EMBL" id="JBHSNO010000006">
    <property type="protein sequence ID" value="MFC5589858.1"/>
    <property type="molecule type" value="Genomic_DNA"/>
</dbReference>
<protein>
    <submittedName>
        <fullName evidence="2">YndJ family protein</fullName>
    </submittedName>
</protein>
<keyword evidence="3" id="KW-1185">Reference proteome</keyword>
<evidence type="ECO:0000256" key="1">
    <source>
        <dbReference type="SAM" id="Phobius"/>
    </source>
</evidence>
<feature type="transmembrane region" description="Helical" evidence="1">
    <location>
        <begin position="269"/>
        <end position="288"/>
    </location>
</feature>
<accession>A0ABW0TN95</accession>
<evidence type="ECO:0000313" key="2">
    <source>
        <dbReference type="EMBL" id="MFC5589858.1"/>
    </source>
</evidence>